<gene>
    <name evidence="1" type="ORF">BWZ43_08365</name>
</gene>
<evidence type="ECO:0000313" key="2">
    <source>
        <dbReference type="Proteomes" id="UP000189761"/>
    </source>
</evidence>
<organism evidence="1 2">
    <name type="scientific">Heyndrickxia oleronia</name>
    <dbReference type="NCBI Taxonomy" id="38875"/>
    <lineage>
        <taxon>Bacteria</taxon>
        <taxon>Bacillati</taxon>
        <taxon>Bacillota</taxon>
        <taxon>Bacilli</taxon>
        <taxon>Bacillales</taxon>
        <taxon>Bacillaceae</taxon>
        <taxon>Heyndrickxia</taxon>
    </lineage>
</organism>
<keyword evidence="2" id="KW-1185">Reference proteome</keyword>
<protein>
    <submittedName>
        <fullName evidence="1">Uncharacterized protein</fullName>
    </submittedName>
</protein>
<sequence>MKLGQQVRFKKCLIKGHDGASFNYLTPKQEKELENTCQLKIRKLVEKEFGQHKTGIVVGKRRVGIETTLEEAQNHEGDFLDRFSWYDTTYDTVFLVACNLKGFYKVREEDLEVIS</sequence>
<reference evidence="1 2" key="1">
    <citation type="submission" date="2017-01" db="EMBL/GenBank/DDBJ databases">
        <title>Draft genome sequence of Bacillus oleronius.</title>
        <authorList>
            <person name="Allam M."/>
        </authorList>
    </citation>
    <scope>NUCLEOTIDE SEQUENCE [LARGE SCALE GENOMIC DNA]</scope>
    <source>
        <strain evidence="1 2">DSM 9356</strain>
    </source>
</reference>
<dbReference type="EMBL" id="MTLA01000079">
    <property type="protein sequence ID" value="OOP68826.1"/>
    <property type="molecule type" value="Genomic_DNA"/>
</dbReference>
<dbReference type="Proteomes" id="UP000189761">
    <property type="component" value="Unassembled WGS sequence"/>
</dbReference>
<dbReference type="AlphaFoldDB" id="A0A8E2I8P7"/>
<name>A0A8E2I8P7_9BACI</name>
<accession>A0A8E2I8P7</accession>
<dbReference type="RefSeq" id="WP_078109928.1">
    <property type="nucleotide sequence ID" value="NZ_CP065424.1"/>
</dbReference>
<comment type="caution">
    <text evidence="1">The sequence shown here is derived from an EMBL/GenBank/DDBJ whole genome shotgun (WGS) entry which is preliminary data.</text>
</comment>
<proteinExistence type="predicted"/>
<evidence type="ECO:0000313" key="1">
    <source>
        <dbReference type="EMBL" id="OOP68826.1"/>
    </source>
</evidence>